<reference evidence="2 3" key="1">
    <citation type="journal article" date="2010" name="J. Bacteriol.">
        <title>Genome sequence of Lentisphaera araneosa HTCC2155T, the type species of the order Lentisphaerales in the phylum Lentisphaerae.</title>
        <authorList>
            <person name="Thrash J.C."/>
            <person name="Cho J.C."/>
            <person name="Vergin K.L."/>
            <person name="Morris R.M."/>
            <person name="Giovannoni S.J."/>
        </authorList>
    </citation>
    <scope>NUCLEOTIDE SEQUENCE [LARGE SCALE GENOMIC DNA]</scope>
    <source>
        <strain evidence="2 3">HTCC2155</strain>
    </source>
</reference>
<dbReference type="Proteomes" id="UP000004947">
    <property type="component" value="Unassembled WGS sequence"/>
</dbReference>
<evidence type="ECO:0000259" key="1">
    <source>
        <dbReference type="Pfam" id="PF07631"/>
    </source>
</evidence>
<dbReference type="InterPro" id="IPR013042">
    <property type="entry name" value="DUF1592"/>
</dbReference>
<organism evidence="2 3">
    <name type="scientific">Lentisphaera araneosa HTCC2155</name>
    <dbReference type="NCBI Taxonomy" id="313628"/>
    <lineage>
        <taxon>Bacteria</taxon>
        <taxon>Pseudomonadati</taxon>
        <taxon>Lentisphaerota</taxon>
        <taxon>Lentisphaeria</taxon>
        <taxon>Lentisphaerales</taxon>
        <taxon>Lentisphaeraceae</taxon>
        <taxon>Lentisphaera</taxon>
    </lineage>
</organism>
<keyword evidence="3" id="KW-1185">Reference proteome</keyword>
<proteinExistence type="predicted"/>
<accession>A6DMX4</accession>
<feature type="domain" description="DUF1592" evidence="1">
    <location>
        <begin position="39"/>
        <end position="71"/>
    </location>
</feature>
<dbReference type="AlphaFoldDB" id="A6DMX4"/>
<dbReference type="Pfam" id="PF07631">
    <property type="entry name" value="PSD4"/>
    <property type="match status" value="1"/>
</dbReference>
<protein>
    <recommendedName>
        <fullName evidence="1">DUF1592 domain-containing protein</fullName>
    </recommendedName>
</protein>
<name>A6DMX4_9BACT</name>
<sequence>MSSLDPSKTGIYFLGPGLKDSPSFLYLDEPNDKQGPRQLTDRELAIRLAYFLWSAPPDQRLLELAQSKQLMSFV</sequence>
<dbReference type="EMBL" id="ABCK01000012">
    <property type="protein sequence ID" value="EDM27010.1"/>
    <property type="molecule type" value="Genomic_DNA"/>
</dbReference>
<gene>
    <name evidence="2" type="ORF">LNTAR_07194</name>
</gene>
<evidence type="ECO:0000313" key="3">
    <source>
        <dbReference type="Proteomes" id="UP000004947"/>
    </source>
</evidence>
<comment type="caution">
    <text evidence="2">The sequence shown here is derived from an EMBL/GenBank/DDBJ whole genome shotgun (WGS) entry which is preliminary data.</text>
</comment>
<evidence type="ECO:0000313" key="2">
    <source>
        <dbReference type="EMBL" id="EDM27010.1"/>
    </source>
</evidence>